<keyword evidence="2 8" id="KW-0808">Transferase</keyword>
<comment type="cofactor">
    <cofactor evidence="1">
        <name>Mg(2+)</name>
        <dbReference type="ChEBI" id="CHEBI:18420"/>
    </cofactor>
</comment>
<evidence type="ECO:0000256" key="6">
    <source>
        <dbReference type="ARBA" id="ARBA00022741"/>
    </source>
</evidence>
<evidence type="ECO:0000256" key="1">
    <source>
        <dbReference type="ARBA" id="ARBA00001946"/>
    </source>
</evidence>
<dbReference type="InterPro" id="IPR002646">
    <property type="entry name" value="PolA_pol_head_dom"/>
</dbReference>
<keyword evidence="8" id="KW-0694">RNA-binding</keyword>
<dbReference type="Proteomes" id="UP000305654">
    <property type="component" value="Unassembled WGS sequence"/>
</dbReference>
<evidence type="ECO:0000256" key="3">
    <source>
        <dbReference type="ARBA" id="ARBA00022694"/>
    </source>
</evidence>
<keyword evidence="6" id="KW-0547">Nucleotide-binding</keyword>
<name>A0A5R9J8R3_9PROT</name>
<dbReference type="GO" id="GO:0046872">
    <property type="term" value="F:metal ion binding"/>
    <property type="evidence" value="ECO:0007669"/>
    <property type="project" value="UniProtKB-KW"/>
</dbReference>
<evidence type="ECO:0000256" key="4">
    <source>
        <dbReference type="ARBA" id="ARBA00022695"/>
    </source>
</evidence>
<dbReference type="InterPro" id="IPR043519">
    <property type="entry name" value="NT_sf"/>
</dbReference>
<feature type="domain" description="tRNA nucleotidyltransferase/poly(A) polymerase RNA and SrmB- binding" evidence="10">
    <location>
        <begin position="182"/>
        <end position="238"/>
    </location>
</feature>
<dbReference type="AlphaFoldDB" id="A0A5R9J8R3"/>
<keyword evidence="5" id="KW-0479">Metal-binding</keyword>
<dbReference type="GO" id="GO:0016779">
    <property type="term" value="F:nucleotidyltransferase activity"/>
    <property type="evidence" value="ECO:0007669"/>
    <property type="project" value="UniProtKB-KW"/>
</dbReference>
<dbReference type="RefSeq" id="WP_138325264.1">
    <property type="nucleotide sequence ID" value="NZ_VCDI01000002.1"/>
</dbReference>
<accession>A0A5R9J8R3</accession>
<reference evidence="11 12" key="1">
    <citation type="submission" date="2019-05" db="EMBL/GenBank/DDBJ databases">
        <authorList>
            <person name="Pankratov T."/>
            <person name="Grouzdev D."/>
        </authorList>
    </citation>
    <scope>NUCLEOTIDE SEQUENCE [LARGE SCALE GENOMIC DNA]</scope>
    <source>
        <strain evidence="11 12">KEBCLARHB70R</strain>
    </source>
</reference>
<keyword evidence="12" id="KW-1185">Reference proteome</keyword>
<dbReference type="Pfam" id="PF12627">
    <property type="entry name" value="PolyA_pol_RNAbd"/>
    <property type="match status" value="1"/>
</dbReference>
<proteinExistence type="inferred from homology"/>
<gene>
    <name evidence="11" type="ORF">FE263_07090</name>
</gene>
<dbReference type="Pfam" id="PF01743">
    <property type="entry name" value="PolyA_pol"/>
    <property type="match status" value="1"/>
</dbReference>
<dbReference type="GO" id="GO:0000166">
    <property type="term" value="F:nucleotide binding"/>
    <property type="evidence" value="ECO:0007669"/>
    <property type="project" value="UniProtKB-KW"/>
</dbReference>
<dbReference type="GO" id="GO:0008033">
    <property type="term" value="P:tRNA processing"/>
    <property type="evidence" value="ECO:0007669"/>
    <property type="project" value="UniProtKB-KW"/>
</dbReference>
<evidence type="ECO:0000256" key="5">
    <source>
        <dbReference type="ARBA" id="ARBA00022723"/>
    </source>
</evidence>
<dbReference type="SUPFAM" id="SSF81301">
    <property type="entry name" value="Nucleotidyltransferase"/>
    <property type="match status" value="1"/>
</dbReference>
<dbReference type="GO" id="GO:0000049">
    <property type="term" value="F:tRNA binding"/>
    <property type="evidence" value="ECO:0007669"/>
    <property type="project" value="TreeGrafter"/>
</dbReference>
<feature type="domain" description="Poly A polymerase head" evidence="9">
    <location>
        <begin position="28"/>
        <end position="150"/>
    </location>
</feature>
<dbReference type="Gene3D" id="3.30.460.10">
    <property type="entry name" value="Beta Polymerase, domain 2"/>
    <property type="match status" value="1"/>
</dbReference>
<protein>
    <submittedName>
        <fullName evidence="11">CCA tRNA nucleotidyltransferase</fullName>
    </submittedName>
</protein>
<dbReference type="InterPro" id="IPR032828">
    <property type="entry name" value="PolyA_RNA-bd"/>
</dbReference>
<keyword evidence="3" id="KW-0819">tRNA processing</keyword>
<evidence type="ECO:0000256" key="8">
    <source>
        <dbReference type="RuleBase" id="RU003953"/>
    </source>
</evidence>
<dbReference type="Gene3D" id="1.10.3090.10">
    <property type="entry name" value="cca-adding enzyme, domain 2"/>
    <property type="match status" value="1"/>
</dbReference>
<comment type="similarity">
    <text evidence="8">Belongs to the tRNA nucleotidyltransferase/poly(A) polymerase family.</text>
</comment>
<evidence type="ECO:0000313" key="11">
    <source>
        <dbReference type="EMBL" id="TLU73183.1"/>
    </source>
</evidence>
<sequence>MTLDAGFGVSRLAGKDALDQVWKVLPEARLVGGVVRDLLAGRPSMDIDLATPLPPDAVIQRLSQAGLRTIPTGLAHGTVTALVLDHPIEITTLRRDEATDGRHAVVAWTTDWREDAARRDFTINAMSLTRDGVLHDYFGGAADLAAGHVRFVGLASKRIEEDALRMLRYFRFQARYGTGAPDREAVDAIAAALPALDGLSAERVWSELRRILLAPDPAATLLLMQSLGVLDRLLPGGAAADRLVRRLAHLAIPEEVAGDPVLRLAALVRGPAGPVADALRLSRAEAEQLAALLADRPAPVAGLDDAALRRMLADEPASLLLGRGWLRHDGGNPGGWCAVCARLRAMAPPVFPLAGRDLLAIGLPAGPALGRLLAATRGWWLQGGCSADHAACLAHCLDRAREAGVLAK</sequence>
<evidence type="ECO:0000256" key="7">
    <source>
        <dbReference type="ARBA" id="ARBA00022842"/>
    </source>
</evidence>
<dbReference type="PANTHER" id="PTHR46173:SF1">
    <property type="entry name" value="CCA TRNA NUCLEOTIDYLTRANSFERASE 1, MITOCHONDRIAL"/>
    <property type="match status" value="1"/>
</dbReference>
<comment type="caution">
    <text evidence="11">The sequence shown here is derived from an EMBL/GenBank/DDBJ whole genome shotgun (WGS) entry which is preliminary data.</text>
</comment>
<dbReference type="PANTHER" id="PTHR46173">
    <property type="entry name" value="CCA TRNA NUCLEOTIDYLTRANSFERASE 1, MITOCHONDRIAL"/>
    <property type="match status" value="1"/>
</dbReference>
<keyword evidence="7" id="KW-0460">Magnesium</keyword>
<evidence type="ECO:0000259" key="9">
    <source>
        <dbReference type="Pfam" id="PF01743"/>
    </source>
</evidence>
<dbReference type="EMBL" id="VCDI01000002">
    <property type="protein sequence ID" value="TLU73183.1"/>
    <property type="molecule type" value="Genomic_DNA"/>
</dbReference>
<evidence type="ECO:0000259" key="10">
    <source>
        <dbReference type="Pfam" id="PF12627"/>
    </source>
</evidence>
<dbReference type="CDD" id="cd05398">
    <property type="entry name" value="NT_ClassII-CCAase"/>
    <property type="match status" value="1"/>
</dbReference>
<dbReference type="OrthoDB" id="9805698at2"/>
<organism evidence="11 12">
    <name type="scientific">Lichenicoccus roseus</name>
    <dbReference type="NCBI Taxonomy" id="2683649"/>
    <lineage>
        <taxon>Bacteria</taxon>
        <taxon>Pseudomonadati</taxon>
        <taxon>Pseudomonadota</taxon>
        <taxon>Alphaproteobacteria</taxon>
        <taxon>Acetobacterales</taxon>
        <taxon>Acetobacteraceae</taxon>
        <taxon>Lichenicoccus</taxon>
    </lineage>
</organism>
<dbReference type="InterPro" id="IPR050264">
    <property type="entry name" value="Bact_CCA-adding_enz_type3_sf"/>
</dbReference>
<keyword evidence="4" id="KW-0548">Nucleotidyltransferase</keyword>
<evidence type="ECO:0000256" key="2">
    <source>
        <dbReference type="ARBA" id="ARBA00022679"/>
    </source>
</evidence>
<evidence type="ECO:0000313" key="12">
    <source>
        <dbReference type="Proteomes" id="UP000305654"/>
    </source>
</evidence>
<dbReference type="SUPFAM" id="SSF81891">
    <property type="entry name" value="Poly A polymerase C-terminal region-like"/>
    <property type="match status" value="1"/>
</dbReference>